<comment type="caution">
    <text evidence="5">The sequence shown here is derived from an EMBL/GenBank/DDBJ whole genome shotgun (WGS) entry which is preliminary data.</text>
</comment>
<dbReference type="RefSeq" id="WP_184678516.1">
    <property type="nucleotide sequence ID" value="NZ_JACHGY010000001.1"/>
</dbReference>
<dbReference type="AlphaFoldDB" id="A0A7X0HAW0"/>
<dbReference type="InterPro" id="IPR012336">
    <property type="entry name" value="Thioredoxin-like_fold"/>
</dbReference>
<evidence type="ECO:0000256" key="1">
    <source>
        <dbReference type="ARBA" id="ARBA00023284"/>
    </source>
</evidence>
<dbReference type="InterPro" id="IPR013766">
    <property type="entry name" value="Thioredoxin_domain"/>
</dbReference>
<keyword evidence="3" id="KW-0472">Membrane</keyword>
<feature type="region of interest" description="Disordered" evidence="2">
    <location>
        <begin position="185"/>
        <end position="205"/>
    </location>
</feature>
<accession>A0A7X0HAW0</accession>
<feature type="transmembrane region" description="Helical" evidence="3">
    <location>
        <begin position="20"/>
        <end position="40"/>
    </location>
</feature>
<dbReference type="PROSITE" id="PS00194">
    <property type="entry name" value="THIOREDOXIN_1"/>
    <property type="match status" value="1"/>
</dbReference>
<dbReference type="GO" id="GO:0015035">
    <property type="term" value="F:protein-disulfide reductase activity"/>
    <property type="evidence" value="ECO:0007669"/>
    <property type="project" value="TreeGrafter"/>
</dbReference>
<dbReference type="SUPFAM" id="SSF52833">
    <property type="entry name" value="Thioredoxin-like"/>
    <property type="match status" value="1"/>
</dbReference>
<keyword evidence="3" id="KW-1133">Transmembrane helix</keyword>
<keyword evidence="6" id="KW-1185">Reference proteome</keyword>
<evidence type="ECO:0000313" key="5">
    <source>
        <dbReference type="EMBL" id="MBB6431019.1"/>
    </source>
</evidence>
<protein>
    <submittedName>
        <fullName evidence="5">Thiol:disulfide interchange protein</fullName>
    </submittedName>
</protein>
<name>A0A7X0HAW0_9BACT</name>
<dbReference type="InterPro" id="IPR036249">
    <property type="entry name" value="Thioredoxin-like_sf"/>
</dbReference>
<dbReference type="InterPro" id="IPR017937">
    <property type="entry name" value="Thioredoxin_CS"/>
</dbReference>
<dbReference type="Proteomes" id="UP000541810">
    <property type="component" value="Unassembled WGS sequence"/>
</dbReference>
<dbReference type="GO" id="GO:0045454">
    <property type="term" value="P:cell redox homeostasis"/>
    <property type="evidence" value="ECO:0007669"/>
    <property type="project" value="TreeGrafter"/>
</dbReference>
<dbReference type="PANTHER" id="PTHR32234:SF0">
    <property type="entry name" value="THIOL:DISULFIDE INTERCHANGE PROTEIN DSBD"/>
    <property type="match status" value="1"/>
</dbReference>
<reference evidence="5 6" key="1">
    <citation type="submission" date="2020-08" db="EMBL/GenBank/DDBJ databases">
        <title>Genomic Encyclopedia of Type Strains, Phase IV (KMG-IV): sequencing the most valuable type-strain genomes for metagenomic binning, comparative biology and taxonomic classification.</title>
        <authorList>
            <person name="Goeker M."/>
        </authorList>
    </citation>
    <scope>NUCLEOTIDE SEQUENCE [LARGE SCALE GENOMIC DNA]</scope>
    <source>
        <strain evidence="5 6">DSM 103725</strain>
    </source>
</reference>
<dbReference type="Gene3D" id="3.40.30.10">
    <property type="entry name" value="Glutaredoxin"/>
    <property type="match status" value="1"/>
</dbReference>
<evidence type="ECO:0000313" key="6">
    <source>
        <dbReference type="Proteomes" id="UP000541810"/>
    </source>
</evidence>
<evidence type="ECO:0000259" key="4">
    <source>
        <dbReference type="PROSITE" id="PS51352"/>
    </source>
</evidence>
<gene>
    <name evidence="5" type="ORF">HNQ40_002825</name>
</gene>
<sequence length="205" mass="22765">MQATSETNPPSNRRSPARVASRWALVVLIGLGSALIIDLGRQALISEKVQWATLTPAETPSRHIDPVSSAYASAAREFPDNRPRLIRFTADWCPPCNSMSKRVFSKDDVADAIHDRFDAYSVDLTSPGVDENVIADRYRIAYLPTLLITDANGQELARLDRDVDAQDFLEWLDRGWDQWEQIESGAQPADDTSGGLPISHMESIN</sequence>
<evidence type="ECO:0000256" key="3">
    <source>
        <dbReference type="SAM" id="Phobius"/>
    </source>
</evidence>
<keyword evidence="3" id="KW-0812">Transmembrane</keyword>
<feature type="domain" description="Thioredoxin" evidence="4">
    <location>
        <begin position="43"/>
        <end position="177"/>
    </location>
</feature>
<dbReference type="PANTHER" id="PTHR32234">
    <property type="entry name" value="THIOL:DISULFIDE INTERCHANGE PROTEIN DSBD"/>
    <property type="match status" value="1"/>
</dbReference>
<evidence type="ECO:0000256" key="2">
    <source>
        <dbReference type="SAM" id="MobiDB-lite"/>
    </source>
</evidence>
<proteinExistence type="predicted"/>
<organism evidence="5 6">
    <name type="scientific">Algisphaera agarilytica</name>
    <dbReference type="NCBI Taxonomy" id="1385975"/>
    <lineage>
        <taxon>Bacteria</taxon>
        <taxon>Pseudomonadati</taxon>
        <taxon>Planctomycetota</taxon>
        <taxon>Phycisphaerae</taxon>
        <taxon>Phycisphaerales</taxon>
        <taxon>Phycisphaeraceae</taxon>
        <taxon>Algisphaera</taxon>
    </lineage>
</organism>
<keyword evidence="1" id="KW-0676">Redox-active center</keyword>
<dbReference type="Pfam" id="PF13098">
    <property type="entry name" value="Thioredoxin_2"/>
    <property type="match status" value="1"/>
</dbReference>
<dbReference type="EMBL" id="JACHGY010000001">
    <property type="protein sequence ID" value="MBB6431019.1"/>
    <property type="molecule type" value="Genomic_DNA"/>
</dbReference>
<dbReference type="PROSITE" id="PS51352">
    <property type="entry name" value="THIOREDOXIN_2"/>
    <property type="match status" value="1"/>
</dbReference>
<dbReference type="CDD" id="cd02947">
    <property type="entry name" value="TRX_family"/>
    <property type="match status" value="1"/>
</dbReference>